<evidence type="ECO:0000313" key="2">
    <source>
        <dbReference type="EMBL" id="TGO78123.1"/>
    </source>
</evidence>
<organism evidence="2 3">
    <name type="scientific">Botrytis elliptica</name>
    <dbReference type="NCBI Taxonomy" id="278938"/>
    <lineage>
        <taxon>Eukaryota</taxon>
        <taxon>Fungi</taxon>
        <taxon>Dikarya</taxon>
        <taxon>Ascomycota</taxon>
        <taxon>Pezizomycotina</taxon>
        <taxon>Leotiomycetes</taxon>
        <taxon>Helotiales</taxon>
        <taxon>Sclerotiniaceae</taxon>
        <taxon>Botrytis</taxon>
    </lineage>
</organism>
<dbReference type="EMBL" id="PQXM01000078">
    <property type="protein sequence ID" value="TGO78123.1"/>
    <property type="molecule type" value="Genomic_DNA"/>
</dbReference>
<keyword evidence="3" id="KW-1185">Reference proteome</keyword>
<feature type="region of interest" description="Disordered" evidence="1">
    <location>
        <begin position="268"/>
        <end position="290"/>
    </location>
</feature>
<sequence length="670" mass="75099">MADSTDFAEYHLARWNIDDNSLSYIDHDYWEGLINQIVKSRWGRKASALERDMVFRQAFDCINKSSISHDGGSKSKRCSDFSEALRFKLMISSIWNFSAGRDRGLKLHGEGERRMARDLANKTPRGKDFGNTVCSMPGHTEGFFSFVVETLNAAKEYAPHRSQIRALRRSLAIDSEKRQSKGTSSFEPKERPSSQKELGFDQAVSVTSNGAGHSRGKSSFEANNSPSRQEKLIMGDATSFSSNITGHSIKEEPDMDQLMVNPSSRLEYSTVEQSDGDSSASPSTAFDPSEHSTLLGEVAEPLPTSSNGLEYLTVEQSEVDRLASMSIAPNSSKQSESLGHSIQSEEVTEPIAIASNRLGYSIDSYHPPLVGIDITGRGSRIIKRAFLYKRKESRSAVGVPLHIVCTQFKDYIVCGLKNWRKGRHVKSQLALDIVGVWFEKSMHQYSSQTLKDFIHELGAGQQLNLMQLHSAAGGSSLVASRSKFDLIPGDAVVANRYANVSQVSSYRHLLQIMNQNVADKFIGRGGARAREAEEILGLFVSLKRFNGKEYFVCRPRAHQNLVRQENVNRKRCRIGLEIISIWLWEHWNAQNDYMSLPEFLVSLKASNDKMTLEEIHEAAIHSMRRTRLPYSHKAFFESNYTIEAESGDQTDGYLNLFGTGEQANQLLYPF</sequence>
<evidence type="ECO:0000313" key="3">
    <source>
        <dbReference type="Proteomes" id="UP000297229"/>
    </source>
</evidence>
<dbReference type="OrthoDB" id="3549170at2759"/>
<feature type="compositionally biased region" description="Polar residues" evidence="1">
    <location>
        <begin position="268"/>
        <end position="286"/>
    </location>
</feature>
<comment type="caution">
    <text evidence="2">The sequence shown here is derived from an EMBL/GenBank/DDBJ whole genome shotgun (WGS) entry which is preliminary data.</text>
</comment>
<name>A0A4Z1KA51_9HELO</name>
<gene>
    <name evidence="2" type="ORF">BELL_0078g00120</name>
</gene>
<protein>
    <submittedName>
        <fullName evidence="2">Uncharacterized protein</fullName>
    </submittedName>
</protein>
<dbReference type="AlphaFoldDB" id="A0A4Z1KA51"/>
<feature type="region of interest" description="Disordered" evidence="1">
    <location>
        <begin position="173"/>
        <end position="229"/>
    </location>
</feature>
<proteinExistence type="predicted"/>
<evidence type="ECO:0000256" key="1">
    <source>
        <dbReference type="SAM" id="MobiDB-lite"/>
    </source>
</evidence>
<dbReference type="Proteomes" id="UP000297229">
    <property type="component" value="Unassembled WGS sequence"/>
</dbReference>
<accession>A0A4Z1KA51</accession>
<reference evidence="2 3" key="1">
    <citation type="submission" date="2017-12" db="EMBL/GenBank/DDBJ databases">
        <title>Comparative genomics of Botrytis spp.</title>
        <authorList>
            <person name="Valero-Jimenez C.A."/>
            <person name="Tapia P."/>
            <person name="Veloso J."/>
            <person name="Silva-Moreno E."/>
            <person name="Staats M."/>
            <person name="Valdes J.H."/>
            <person name="Van Kan J.A.L."/>
        </authorList>
    </citation>
    <scope>NUCLEOTIDE SEQUENCE [LARGE SCALE GENOMIC DNA]</scope>
    <source>
        <strain evidence="2 3">Be9601</strain>
    </source>
</reference>